<dbReference type="CDD" id="cd03784">
    <property type="entry name" value="GT1_Gtf-like"/>
    <property type="match status" value="1"/>
</dbReference>
<dbReference type="InterPro" id="IPR035595">
    <property type="entry name" value="UDP_glycos_trans_CS"/>
</dbReference>
<dbReference type="SUPFAM" id="SSF53756">
    <property type="entry name" value="UDP-Glycosyltransferase/glycogen phosphorylase"/>
    <property type="match status" value="1"/>
</dbReference>
<dbReference type="PANTHER" id="PTHR48043:SF145">
    <property type="entry name" value="FI06409P-RELATED"/>
    <property type="match status" value="1"/>
</dbReference>
<dbReference type="GO" id="GO:0016020">
    <property type="term" value="C:membrane"/>
    <property type="evidence" value="ECO:0007669"/>
    <property type="project" value="UniProtKB-SubCell"/>
</dbReference>
<dbReference type="EMBL" id="JACMRX010000003">
    <property type="protein sequence ID" value="KAF7992809.1"/>
    <property type="molecule type" value="Genomic_DNA"/>
</dbReference>
<dbReference type="FunFam" id="3.40.50.2000:FF:000050">
    <property type="entry name" value="UDP-glucuronosyltransferase"/>
    <property type="match status" value="1"/>
</dbReference>
<dbReference type="Pfam" id="PF00201">
    <property type="entry name" value="UDPGT"/>
    <property type="match status" value="1"/>
</dbReference>
<comment type="catalytic activity">
    <reaction evidence="5">
        <text>glucuronate acceptor + UDP-alpha-D-glucuronate = acceptor beta-D-glucuronoside + UDP + H(+)</text>
        <dbReference type="Rhea" id="RHEA:21032"/>
        <dbReference type="ChEBI" id="CHEBI:15378"/>
        <dbReference type="ChEBI" id="CHEBI:58052"/>
        <dbReference type="ChEBI" id="CHEBI:58223"/>
        <dbReference type="ChEBI" id="CHEBI:132367"/>
        <dbReference type="ChEBI" id="CHEBI:132368"/>
        <dbReference type="EC" id="2.4.1.17"/>
    </reaction>
</comment>
<proteinExistence type="inferred from homology"/>
<name>A0A835CRH1_APHGI</name>
<dbReference type="InterPro" id="IPR002213">
    <property type="entry name" value="UDP_glucos_trans"/>
</dbReference>
<dbReference type="PROSITE" id="PS00375">
    <property type="entry name" value="UDPGT"/>
    <property type="match status" value="1"/>
</dbReference>
<evidence type="ECO:0000256" key="2">
    <source>
        <dbReference type="ARBA" id="ARBA00022676"/>
    </source>
</evidence>
<dbReference type="OrthoDB" id="5835829at2759"/>
<evidence type="ECO:0000256" key="3">
    <source>
        <dbReference type="ARBA" id="ARBA00022679"/>
    </source>
</evidence>
<evidence type="ECO:0000313" key="7">
    <source>
        <dbReference type="Proteomes" id="UP000639338"/>
    </source>
</evidence>
<comment type="caution">
    <text evidence="6">The sequence shown here is derived from an EMBL/GenBank/DDBJ whole genome shotgun (WGS) entry which is preliminary data.</text>
</comment>
<keyword evidence="2 4" id="KW-0328">Glycosyltransferase</keyword>
<protein>
    <recommendedName>
        <fullName evidence="5">UDP-glucuronosyltransferase</fullName>
        <ecNumber evidence="5">2.4.1.17</ecNumber>
    </recommendedName>
</protein>
<sequence length="524" mass="59256">MWLIRVFFLLTFVIIIKNNNVESLKILGLFPLPGKSHFATGEELFKILAQKGHQIDVVSHFPQKKTYQNYNDISLVGSAPIPVNNVTFESTRAITGFSLGKFVKTTGLETCDLLAHPKMQELLNKPKGSYDVIIVEIFTFNCYLAFGKHFDAPLIAVSTLAVPDWLYGPLSSPFNPSYMPTMTTGYSQEMTLYQRLVNTLVSHIIPHVFHYYLEEERGHVEKYFGRKLSSIQELYEDISLLFVNSHYSINGIKPTTPDIIDIGGLHVGGTGQKLTEDLKKWLDESTHGCVYISFGSMVRIETLPIDKIQAFYKMFNNISPVRVLMKIADPKLLPPNLPNNVMTSSWLPQVAVLKHEQVKAFVTHGGLMGTQEAIGWGVPLIGLPLFGDQHTNIQNFANQKIAVKLDVDNFNEHTLTNAVKEVLNNPEYMHNVKEASALFMDRPMSAKDTAVYWVEYAARHGNRLKSPGRKLTWWKFYLLDVYGLVLGTILLASYIVKKILGFIYHLICSSKNPKKNLSKNKKNK</sequence>
<accession>A0A835CRH1</accession>
<organism evidence="6 7">
    <name type="scientific">Aphidius gifuensis</name>
    <name type="common">Parasitoid wasp</name>
    <dbReference type="NCBI Taxonomy" id="684658"/>
    <lineage>
        <taxon>Eukaryota</taxon>
        <taxon>Metazoa</taxon>
        <taxon>Ecdysozoa</taxon>
        <taxon>Arthropoda</taxon>
        <taxon>Hexapoda</taxon>
        <taxon>Insecta</taxon>
        <taxon>Pterygota</taxon>
        <taxon>Neoptera</taxon>
        <taxon>Endopterygota</taxon>
        <taxon>Hymenoptera</taxon>
        <taxon>Apocrita</taxon>
        <taxon>Ichneumonoidea</taxon>
        <taxon>Braconidae</taxon>
        <taxon>Aphidiinae</taxon>
        <taxon>Aphidius</taxon>
    </lineage>
</organism>
<keyword evidence="5" id="KW-0732">Signal</keyword>
<dbReference type="InterPro" id="IPR050271">
    <property type="entry name" value="UDP-glycosyltransferase"/>
</dbReference>
<dbReference type="Gene3D" id="3.40.50.2000">
    <property type="entry name" value="Glycogen Phosphorylase B"/>
    <property type="match status" value="1"/>
</dbReference>
<evidence type="ECO:0000256" key="5">
    <source>
        <dbReference type="RuleBase" id="RU362059"/>
    </source>
</evidence>
<keyword evidence="7" id="KW-1185">Reference proteome</keyword>
<dbReference type="PANTHER" id="PTHR48043">
    <property type="entry name" value="EG:EG0003.4 PROTEIN-RELATED"/>
    <property type="match status" value="1"/>
</dbReference>
<dbReference type="EC" id="2.4.1.17" evidence="5"/>
<keyword evidence="5" id="KW-0472">Membrane</keyword>
<keyword evidence="3 4" id="KW-0808">Transferase</keyword>
<comment type="subcellular location">
    <subcellularLocation>
        <location evidence="5">Membrane</location>
        <topology evidence="5">Single-pass membrane protein</topology>
    </subcellularLocation>
</comment>
<feature type="transmembrane region" description="Helical" evidence="5">
    <location>
        <begin position="473"/>
        <end position="496"/>
    </location>
</feature>
<evidence type="ECO:0000313" key="6">
    <source>
        <dbReference type="EMBL" id="KAF7992809.1"/>
    </source>
</evidence>
<evidence type="ECO:0000256" key="1">
    <source>
        <dbReference type="ARBA" id="ARBA00009995"/>
    </source>
</evidence>
<dbReference type="AlphaFoldDB" id="A0A835CRH1"/>
<dbReference type="GO" id="GO:0015020">
    <property type="term" value="F:glucuronosyltransferase activity"/>
    <property type="evidence" value="ECO:0007669"/>
    <property type="project" value="UniProtKB-EC"/>
</dbReference>
<feature type="chain" id="PRO_5033110896" description="UDP-glucuronosyltransferase" evidence="5">
    <location>
        <begin position="24"/>
        <end position="524"/>
    </location>
</feature>
<feature type="signal peptide" evidence="5">
    <location>
        <begin position="1"/>
        <end position="23"/>
    </location>
</feature>
<gene>
    <name evidence="6" type="ORF">HCN44_005153</name>
</gene>
<keyword evidence="5" id="KW-0812">Transmembrane</keyword>
<keyword evidence="5" id="KW-1133">Transmembrane helix</keyword>
<comment type="similarity">
    <text evidence="1 4">Belongs to the UDP-glycosyltransferase family.</text>
</comment>
<dbReference type="Proteomes" id="UP000639338">
    <property type="component" value="Unassembled WGS sequence"/>
</dbReference>
<evidence type="ECO:0000256" key="4">
    <source>
        <dbReference type="RuleBase" id="RU003718"/>
    </source>
</evidence>
<reference evidence="6 7" key="1">
    <citation type="submission" date="2020-08" db="EMBL/GenBank/DDBJ databases">
        <title>Aphidius gifuensis genome sequencing and assembly.</title>
        <authorList>
            <person name="Du Z."/>
        </authorList>
    </citation>
    <scope>NUCLEOTIDE SEQUENCE [LARGE SCALE GENOMIC DNA]</scope>
    <source>
        <strain evidence="6">YNYX2018</strain>
        <tissue evidence="6">Adults</tissue>
    </source>
</reference>